<dbReference type="Gene3D" id="1.10.357.10">
    <property type="entry name" value="Tetracycline Repressor, domain 2"/>
    <property type="match status" value="1"/>
</dbReference>
<dbReference type="AlphaFoldDB" id="A0A165UMG3"/>
<dbReference type="PROSITE" id="PS50977">
    <property type="entry name" value="HTH_TETR_2"/>
    <property type="match status" value="1"/>
</dbReference>
<dbReference type="RefSeq" id="WP_068009602.1">
    <property type="nucleotide sequence ID" value="NZ_FOFM01000001.1"/>
</dbReference>
<protein>
    <submittedName>
        <fullName evidence="4">HTH-type transcriptional repressor NicS</fullName>
    </submittedName>
</protein>
<dbReference type="GO" id="GO:0003677">
    <property type="term" value="F:DNA binding"/>
    <property type="evidence" value="ECO:0007669"/>
    <property type="project" value="UniProtKB-UniRule"/>
</dbReference>
<dbReference type="PRINTS" id="PR00455">
    <property type="entry name" value="HTHTETR"/>
</dbReference>
<dbReference type="Pfam" id="PF00440">
    <property type="entry name" value="TetR_N"/>
    <property type="match status" value="1"/>
</dbReference>
<dbReference type="SUPFAM" id="SSF46689">
    <property type="entry name" value="Homeodomain-like"/>
    <property type="match status" value="1"/>
</dbReference>
<dbReference type="OrthoDB" id="9816431at2"/>
<proteinExistence type="predicted"/>
<evidence type="ECO:0000256" key="2">
    <source>
        <dbReference type="PROSITE-ProRule" id="PRU00335"/>
    </source>
</evidence>
<evidence type="ECO:0000259" key="3">
    <source>
        <dbReference type="PROSITE" id="PS50977"/>
    </source>
</evidence>
<accession>A0A165UMG3</accession>
<feature type="domain" description="HTH tetR-type" evidence="3">
    <location>
        <begin position="12"/>
        <end position="72"/>
    </location>
</feature>
<reference evidence="4 5" key="1">
    <citation type="journal article" date="2016" name="Front. Microbiol.">
        <title>Comparative Genomic Analysis Reveals a Diverse Repertoire of Genes Involved in Prokaryote-Eukaryote Interactions within the Pseudovibrio Genus.</title>
        <authorList>
            <person name="Romano S."/>
            <person name="Fernandez-Guerra A."/>
            <person name="Reen F.J."/>
            <person name="Glockner F.O."/>
            <person name="Crowley S.P."/>
            <person name="O'Sullivan O."/>
            <person name="Cotter P.D."/>
            <person name="Adams C."/>
            <person name="Dobson A.D."/>
            <person name="O'Gara F."/>
        </authorList>
    </citation>
    <scope>NUCLEOTIDE SEQUENCE [LARGE SCALE GENOMIC DNA]</scope>
    <source>
        <strain evidence="4 5">Ad2</strain>
    </source>
</reference>
<evidence type="ECO:0000256" key="1">
    <source>
        <dbReference type="ARBA" id="ARBA00023125"/>
    </source>
</evidence>
<keyword evidence="5" id="KW-1185">Reference proteome</keyword>
<organism evidence="4 5">
    <name type="scientific">Pseudovibrio axinellae</name>
    <dbReference type="NCBI Taxonomy" id="989403"/>
    <lineage>
        <taxon>Bacteria</taxon>
        <taxon>Pseudomonadati</taxon>
        <taxon>Pseudomonadota</taxon>
        <taxon>Alphaproteobacteria</taxon>
        <taxon>Hyphomicrobiales</taxon>
        <taxon>Stappiaceae</taxon>
        <taxon>Pseudovibrio</taxon>
    </lineage>
</organism>
<dbReference type="InterPro" id="IPR009057">
    <property type="entry name" value="Homeodomain-like_sf"/>
</dbReference>
<keyword evidence="1 2" id="KW-0238">DNA-binding</keyword>
<dbReference type="STRING" id="989403.SAMN05421798_101118"/>
<dbReference type="InterPro" id="IPR001647">
    <property type="entry name" value="HTH_TetR"/>
</dbReference>
<feature type="DNA-binding region" description="H-T-H motif" evidence="2">
    <location>
        <begin position="35"/>
        <end position="54"/>
    </location>
</feature>
<comment type="caution">
    <text evidence="4">The sequence shown here is derived from an EMBL/GenBank/DDBJ whole genome shotgun (WGS) entry which is preliminary data.</text>
</comment>
<evidence type="ECO:0000313" key="4">
    <source>
        <dbReference type="EMBL" id="KZL12556.1"/>
    </source>
</evidence>
<dbReference type="Proteomes" id="UP000076577">
    <property type="component" value="Unassembled WGS sequence"/>
</dbReference>
<sequence>MKSYKPKQKRGYEAEQNFLQAAKTIFAREGVSRARVSDIVQLAGSSTGNFYFRFKNKEMLFERLFEIFEEYVAKIVKEIYDPTKSLEGIIYFTTALNHRILIENVGLYRAAHEISTKKPETWTRFQALSKTTADHIITLCAPYKAQIPFDDWEVQVRKAILLISGFIANQAIRNAGPAHFGSQDLVDMLFMAAMGVLGLAPPKDFGATKLKIHQTLEDERFS</sequence>
<gene>
    <name evidence="4" type="primary">nicS</name>
    <name evidence="4" type="ORF">PsAD2_03862</name>
</gene>
<dbReference type="EMBL" id="LMCB01000098">
    <property type="protein sequence ID" value="KZL12556.1"/>
    <property type="molecule type" value="Genomic_DNA"/>
</dbReference>
<name>A0A165UMG3_9HYPH</name>
<dbReference type="PATRIC" id="fig|989403.3.peg.4206"/>
<evidence type="ECO:0000313" key="5">
    <source>
        <dbReference type="Proteomes" id="UP000076577"/>
    </source>
</evidence>